<dbReference type="InterPro" id="IPR017946">
    <property type="entry name" value="PLC-like_Pdiesterase_TIM-brl"/>
</dbReference>
<keyword evidence="2" id="KW-0732">Signal</keyword>
<feature type="region of interest" description="Disordered" evidence="1">
    <location>
        <begin position="643"/>
        <end position="720"/>
    </location>
</feature>
<dbReference type="EMBL" id="CDMZ01001734">
    <property type="protein sequence ID" value="CEM36819.1"/>
    <property type="molecule type" value="Genomic_DNA"/>
</dbReference>
<feature type="chain" id="PRO_5005191404" description="WW domain-containing protein" evidence="2">
    <location>
        <begin position="21"/>
        <end position="720"/>
    </location>
</feature>
<dbReference type="GO" id="GO:0008081">
    <property type="term" value="F:phosphoric diester hydrolase activity"/>
    <property type="evidence" value="ECO:0007669"/>
    <property type="project" value="InterPro"/>
</dbReference>
<feature type="compositionally biased region" description="Polar residues" evidence="1">
    <location>
        <begin position="54"/>
        <end position="73"/>
    </location>
</feature>
<proteinExistence type="predicted"/>
<dbReference type="CDD" id="cd00201">
    <property type="entry name" value="WW"/>
    <property type="match status" value="1"/>
</dbReference>
<dbReference type="SMART" id="SM00456">
    <property type="entry name" value="WW"/>
    <property type="match status" value="1"/>
</dbReference>
<evidence type="ECO:0000313" key="4">
    <source>
        <dbReference type="EMBL" id="CEM36819.1"/>
    </source>
</evidence>
<dbReference type="SUPFAM" id="SSF51045">
    <property type="entry name" value="WW domain"/>
    <property type="match status" value="1"/>
</dbReference>
<dbReference type="InterPro" id="IPR036020">
    <property type="entry name" value="WW_dom_sf"/>
</dbReference>
<dbReference type="InterPro" id="IPR001202">
    <property type="entry name" value="WW_dom"/>
</dbReference>
<dbReference type="PROSITE" id="PS50020">
    <property type="entry name" value="WW_DOMAIN_2"/>
    <property type="match status" value="1"/>
</dbReference>
<dbReference type="PhylomeDB" id="A0A0G4GZW0"/>
<evidence type="ECO:0000256" key="1">
    <source>
        <dbReference type="SAM" id="MobiDB-lite"/>
    </source>
</evidence>
<dbReference type="Gene3D" id="2.20.70.10">
    <property type="match status" value="1"/>
</dbReference>
<evidence type="ECO:0000259" key="3">
    <source>
        <dbReference type="PROSITE" id="PS50020"/>
    </source>
</evidence>
<sequence>MIRRLQSLVYLLLLSVAARGMQPTGPEVAGLLDSEWNGPKLFSDEFNKMPLNSPPSHSWTESSRSLQATPQRASRQDQKGIFGSAISFLQGRVWGKGSDEGNPENEEVCKTANADASSTECPHVFMFDLDHSAGGSECTEDSDCQAEMKCIKGDDKGSRFGVDGDSHSYCVPEVDSLKDTEVGEDEPRMGCNRYMSTCGKKLASVLFPGTSDSGMHGELTKWNGQKVEDKKRAVQMFAVPEQLSRGIRYLEVRVGMTQKGSLVAYNGGKRIWANEDPFPWRGGEAIKDILDDTVEFLKGFPHDIVVIDFFDFQGDIVLDDNLNEKETPNDVRVAFEQFLTDYFDDNPEAKELLIPAQKWEEDDTFTTILEEGKQLSLFSDRVPEGDLSKFVYNNEKIWNAVAENGHDWRWLKTKDFCKQKGDQLMKVEWYDYFSDSDKDKPKSRVAAEWSDVRSSTTPVTTWNDTIGKCEAERKEVEAVINFLPVAQFQSVGESTPKEQGEPQQGGMSDYIASIVGAPNMGSTAGLPPGWEKWTDPNTGKVYYHEKATGLSVWDDEVWETHQAPESEGGKEYKHNVITKESIWIDEIGSIPVGSPDTRYPGLPGPHGPVTEEQRRAKEAELEAQAAAMAVDDADAGDIMLTGGRDDDDFDVDDAPPTMAAAAAAAVASEDAGADGAVAEGGDALETPHAPRGGPSGDAEAPAAGGEDGDLLDTPLAPRGQ</sequence>
<dbReference type="GO" id="GO:0006629">
    <property type="term" value="P:lipid metabolic process"/>
    <property type="evidence" value="ECO:0007669"/>
    <property type="project" value="InterPro"/>
</dbReference>
<dbReference type="Gene3D" id="3.20.20.190">
    <property type="entry name" value="Phosphatidylinositol (PI) phosphodiesterase"/>
    <property type="match status" value="1"/>
</dbReference>
<dbReference type="PANTHER" id="PTHR13593">
    <property type="match status" value="1"/>
</dbReference>
<dbReference type="AlphaFoldDB" id="A0A0G4GZW0"/>
<organism evidence="4">
    <name type="scientific">Chromera velia CCMP2878</name>
    <dbReference type="NCBI Taxonomy" id="1169474"/>
    <lineage>
        <taxon>Eukaryota</taxon>
        <taxon>Sar</taxon>
        <taxon>Alveolata</taxon>
        <taxon>Colpodellida</taxon>
        <taxon>Chromeraceae</taxon>
        <taxon>Chromera</taxon>
    </lineage>
</organism>
<feature type="region of interest" description="Disordered" evidence="1">
    <location>
        <begin position="48"/>
        <end position="77"/>
    </location>
</feature>
<feature type="compositionally biased region" description="Low complexity" evidence="1">
    <location>
        <begin position="659"/>
        <end position="683"/>
    </location>
</feature>
<dbReference type="PANTHER" id="PTHR13593:SF113">
    <property type="entry name" value="SI:DKEY-266F7.9"/>
    <property type="match status" value="1"/>
</dbReference>
<dbReference type="InterPro" id="IPR051057">
    <property type="entry name" value="PI-PLC_domain"/>
</dbReference>
<name>A0A0G4GZW0_9ALVE</name>
<gene>
    <name evidence="4" type="ORF">Cvel_5477</name>
</gene>
<dbReference type="SUPFAM" id="SSF51695">
    <property type="entry name" value="PLC-like phosphodiesterases"/>
    <property type="match status" value="1"/>
</dbReference>
<dbReference type="VEuPathDB" id="CryptoDB:Cvel_5477"/>
<accession>A0A0G4GZW0</accession>
<feature type="signal peptide" evidence="2">
    <location>
        <begin position="1"/>
        <end position="20"/>
    </location>
</feature>
<evidence type="ECO:0000256" key="2">
    <source>
        <dbReference type="SAM" id="SignalP"/>
    </source>
</evidence>
<dbReference type="Pfam" id="PF00397">
    <property type="entry name" value="WW"/>
    <property type="match status" value="1"/>
</dbReference>
<feature type="domain" description="WW" evidence="3">
    <location>
        <begin position="524"/>
        <end position="558"/>
    </location>
</feature>
<reference evidence="4" key="1">
    <citation type="submission" date="2014-11" db="EMBL/GenBank/DDBJ databases">
        <authorList>
            <person name="Otto D Thomas"/>
            <person name="Naeem Raeece"/>
        </authorList>
    </citation>
    <scope>NUCLEOTIDE SEQUENCE</scope>
</reference>
<protein>
    <recommendedName>
        <fullName evidence="3">WW domain-containing protein</fullName>
    </recommendedName>
</protein>